<accession>A0A650ELR0</accession>
<proteinExistence type="predicted"/>
<gene>
    <name evidence="1" type="ORF">Helico5904_0440</name>
</gene>
<organism evidence="1">
    <name type="scientific">uncultured Helicobacter sp</name>
    <dbReference type="NCBI Taxonomy" id="175537"/>
    <lineage>
        <taxon>Bacteria</taxon>
        <taxon>Pseudomonadati</taxon>
        <taxon>Campylobacterota</taxon>
        <taxon>Epsilonproteobacteria</taxon>
        <taxon>Campylobacterales</taxon>
        <taxon>Helicobacteraceae</taxon>
        <taxon>Helicobacter</taxon>
        <taxon>environmental samples</taxon>
    </lineage>
</organism>
<evidence type="ECO:0000313" key="1">
    <source>
        <dbReference type="EMBL" id="QGT50372.1"/>
    </source>
</evidence>
<dbReference type="AlphaFoldDB" id="A0A650ELR0"/>
<protein>
    <submittedName>
        <fullName evidence="1">Uncharacterized protein</fullName>
    </submittedName>
</protein>
<name>A0A650ELR0_9HELI</name>
<sequence>MGGGHKHRLVKDKRNGMMSIHHFPADQSLLEYQPIFRAKMTKRFKKLKDSIKSSHNILFLSARTESLEDCEHFLKSMYQYHPANYTLLNIRHTPQSTQTQRKVISFTQELTLIEYLFDDSAEGQWYWLGNSQEWNSIMPLIVLRA</sequence>
<dbReference type="EMBL" id="MN577569">
    <property type="protein sequence ID" value="QGT50372.1"/>
    <property type="molecule type" value="Genomic_DNA"/>
</dbReference>
<reference evidence="1" key="1">
    <citation type="journal article" date="2020" name="J. ISSAAS">
        <title>Lactobacilli and other gastrointestinal microbiota of Peromyscus leucopus, reservoir host for agents of Lyme disease and other zoonoses in North America.</title>
        <authorList>
            <person name="Milovic A."/>
            <person name="Bassam K."/>
            <person name="Shao H."/>
            <person name="Chatzistamou I."/>
            <person name="Tufts D.M."/>
            <person name="Diuk-Wasser M."/>
            <person name="Barbour A.G."/>
        </authorList>
    </citation>
    <scope>NUCLEOTIDE SEQUENCE</scope>
    <source>
        <strain evidence="1">LL4</strain>
    </source>
</reference>